<keyword evidence="2" id="KW-1185">Reference proteome</keyword>
<accession>A0A7G9GH82</accession>
<name>A0A7G9GH82_9FIRM</name>
<protein>
    <submittedName>
        <fullName evidence="1">Uncharacterized protein</fullName>
    </submittedName>
</protein>
<dbReference type="KEGG" id="whj:H9Q79_07810"/>
<dbReference type="RefSeq" id="WP_249329578.1">
    <property type="nucleotide sequence ID" value="NZ_CP060635.1"/>
</dbReference>
<organism evidence="1 2">
    <name type="scientific">Wansuia hejianensis</name>
    <dbReference type="NCBI Taxonomy" id="2763667"/>
    <lineage>
        <taxon>Bacteria</taxon>
        <taxon>Bacillati</taxon>
        <taxon>Bacillota</taxon>
        <taxon>Clostridia</taxon>
        <taxon>Lachnospirales</taxon>
        <taxon>Lachnospiraceae</taxon>
        <taxon>Wansuia</taxon>
    </lineage>
</organism>
<evidence type="ECO:0000313" key="1">
    <source>
        <dbReference type="EMBL" id="QNM10164.1"/>
    </source>
</evidence>
<reference evidence="1 2" key="1">
    <citation type="submission" date="2020-08" db="EMBL/GenBank/DDBJ databases">
        <authorList>
            <person name="Liu C."/>
            <person name="Sun Q."/>
        </authorList>
    </citation>
    <scope>NUCLEOTIDE SEQUENCE [LARGE SCALE GENOMIC DNA]</scope>
    <source>
        <strain evidence="1 2">NSJ-29</strain>
    </source>
</reference>
<sequence length="105" mass="12331">MCRARKNVGGQIVSLIYISGYAAMHESVRQENEQRFPAGCGKITGLALDRWCESEKRVPELDRRCESEKRVPELDRWCECKKRVPELDRWYESEKRVPALKSWCV</sequence>
<gene>
    <name evidence="1" type="ORF">H9Q79_07810</name>
</gene>
<dbReference type="AlphaFoldDB" id="A0A7G9GH82"/>
<dbReference type="EMBL" id="CP060635">
    <property type="protein sequence ID" value="QNM10164.1"/>
    <property type="molecule type" value="Genomic_DNA"/>
</dbReference>
<dbReference type="Proteomes" id="UP000515860">
    <property type="component" value="Chromosome"/>
</dbReference>
<proteinExistence type="predicted"/>
<evidence type="ECO:0000313" key="2">
    <source>
        <dbReference type="Proteomes" id="UP000515860"/>
    </source>
</evidence>